<dbReference type="RefSeq" id="WP_248668984.1">
    <property type="nucleotide sequence ID" value="NZ_JALPRX010000101.1"/>
</dbReference>
<protein>
    <recommendedName>
        <fullName evidence="4">DUF2946 family protein</fullName>
    </recommendedName>
</protein>
<comment type="caution">
    <text evidence="2">The sequence shown here is derived from an EMBL/GenBank/DDBJ whole genome shotgun (WGS) entry which is preliminary data.</text>
</comment>
<reference evidence="2" key="1">
    <citation type="submission" date="2022-04" db="EMBL/GenBank/DDBJ databases">
        <title>Roseomonas acroporae sp. nov., isolated from coral Acropora digitifera.</title>
        <authorList>
            <person name="Sun H."/>
        </authorList>
    </citation>
    <scope>NUCLEOTIDE SEQUENCE</scope>
    <source>
        <strain evidence="2">NAR14</strain>
    </source>
</reference>
<evidence type="ECO:0000313" key="3">
    <source>
        <dbReference type="Proteomes" id="UP001139516"/>
    </source>
</evidence>
<organism evidence="2 3">
    <name type="scientific">Roseomonas acroporae</name>
    <dbReference type="NCBI Taxonomy" id="2937791"/>
    <lineage>
        <taxon>Bacteria</taxon>
        <taxon>Pseudomonadati</taxon>
        <taxon>Pseudomonadota</taxon>
        <taxon>Alphaproteobacteria</taxon>
        <taxon>Acetobacterales</taxon>
        <taxon>Roseomonadaceae</taxon>
        <taxon>Roseomonas</taxon>
    </lineage>
</organism>
<sequence length="121" mass="12339">MLALPTSLAARILRRGLSVMMCALMLLSVAVSTDAGASTVPAPAGQVEIVLTSGSPGDEPLRPDALPCHAAHHLCGKVTPLPPVLAAAAPAVVHPEFKPVPAPNRVLLSGVTELPPRPPRA</sequence>
<proteinExistence type="predicted"/>
<dbReference type="EMBL" id="JALPRX010000101">
    <property type="protein sequence ID" value="MCK8786917.1"/>
    <property type="molecule type" value="Genomic_DNA"/>
</dbReference>
<gene>
    <name evidence="2" type="ORF">M0638_21315</name>
</gene>
<feature type="signal peptide" evidence="1">
    <location>
        <begin position="1"/>
        <end position="37"/>
    </location>
</feature>
<keyword evidence="1" id="KW-0732">Signal</keyword>
<accession>A0A9X1YDW4</accession>
<keyword evidence="3" id="KW-1185">Reference proteome</keyword>
<evidence type="ECO:0000313" key="2">
    <source>
        <dbReference type="EMBL" id="MCK8786917.1"/>
    </source>
</evidence>
<evidence type="ECO:0008006" key="4">
    <source>
        <dbReference type="Google" id="ProtNLM"/>
    </source>
</evidence>
<name>A0A9X1YDW4_9PROT</name>
<feature type="chain" id="PRO_5040726061" description="DUF2946 family protein" evidence="1">
    <location>
        <begin position="38"/>
        <end position="121"/>
    </location>
</feature>
<dbReference type="Proteomes" id="UP001139516">
    <property type="component" value="Unassembled WGS sequence"/>
</dbReference>
<dbReference type="AlphaFoldDB" id="A0A9X1YDW4"/>
<evidence type="ECO:0000256" key="1">
    <source>
        <dbReference type="SAM" id="SignalP"/>
    </source>
</evidence>